<proteinExistence type="inferred from homology"/>
<dbReference type="InterPro" id="IPR006680">
    <property type="entry name" value="Amidohydro-rel"/>
</dbReference>
<dbReference type="Gene3D" id="3.20.20.140">
    <property type="entry name" value="Metal-dependent hydrolases"/>
    <property type="match status" value="1"/>
</dbReference>
<name>A0A158CSE2_9BURK</name>
<evidence type="ECO:0000313" key="4">
    <source>
        <dbReference type="Proteomes" id="UP000054870"/>
    </source>
</evidence>
<dbReference type="OrthoDB" id="9787654at2"/>
<dbReference type="InterPro" id="IPR052350">
    <property type="entry name" value="Metallo-dep_Lactonases"/>
</dbReference>
<dbReference type="AlphaFoldDB" id="A0A158CSE2"/>
<reference evidence="3" key="1">
    <citation type="submission" date="2016-01" db="EMBL/GenBank/DDBJ databases">
        <authorList>
            <person name="Peeters C."/>
        </authorList>
    </citation>
    <scope>NUCLEOTIDE SEQUENCE [LARGE SCALE GENOMIC DNA]</scope>
    <source>
        <strain evidence="3">LMG 29318</strain>
    </source>
</reference>
<dbReference type="Pfam" id="PF04909">
    <property type="entry name" value="Amidohydro_2"/>
    <property type="match status" value="1"/>
</dbReference>
<dbReference type="PANTHER" id="PTHR43569">
    <property type="entry name" value="AMIDOHYDROLASE"/>
    <property type="match status" value="1"/>
</dbReference>
<dbReference type="SUPFAM" id="SSF51556">
    <property type="entry name" value="Metallo-dependent hydrolases"/>
    <property type="match status" value="1"/>
</dbReference>
<accession>A0A158CSE2</accession>
<comment type="caution">
    <text evidence="3">The sequence shown here is derived from an EMBL/GenBank/DDBJ whole genome shotgun (WGS) entry which is preliminary data.</text>
</comment>
<evidence type="ECO:0000256" key="1">
    <source>
        <dbReference type="ARBA" id="ARBA00038310"/>
    </source>
</evidence>
<comment type="similarity">
    <text evidence="1">Belongs to the metallo-dependent hydrolases superfamily.</text>
</comment>
<evidence type="ECO:0000313" key="3">
    <source>
        <dbReference type="EMBL" id="SAK85295.1"/>
    </source>
</evidence>
<dbReference type="GO" id="GO:0016787">
    <property type="term" value="F:hydrolase activity"/>
    <property type="evidence" value="ECO:0007669"/>
    <property type="project" value="UniProtKB-KW"/>
</dbReference>
<dbReference type="Proteomes" id="UP000054870">
    <property type="component" value="Unassembled WGS sequence"/>
</dbReference>
<sequence>MKLVPEFRGNTPRPLEELDGWLAGVHEDALEPDLPIVDPHHHIWDGGHGRYLLDEFLRDLRSGHNIVSTVFVQVKTMYRVDASEAMKPIGEVEFANGIAAASASGYYGKTRVCEGIVGFADLLLGDAVEPVLERLIRAGNGRLRGIRQGATWDSGSAAYGRKFGPRHLLREASFRKGFSHLASLGLSFDAWLYYHQLPDLVDLLCTFPETSVVLDHAGGILGIPPHTDRGVVFQIWQSNLRSLARFPNLTVKIGGLGMLYNGWDFHVRESPPSSMDLANAWRPYVEECIEIFGPERCMFESNFPVDKQSCGYGQLWNAFKRITHEFSVDEKAALYHDTAARIYRLGGEAMRG</sequence>
<dbReference type="InterPro" id="IPR032466">
    <property type="entry name" value="Metal_Hydrolase"/>
</dbReference>
<keyword evidence="4" id="KW-1185">Reference proteome</keyword>
<protein>
    <submittedName>
        <fullName evidence="3">Amidohydrolase</fullName>
    </submittedName>
</protein>
<feature type="domain" description="Amidohydrolase-related" evidence="2">
    <location>
        <begin position="37"/>
        <end position="345"/>
    </location>
</feature>
<evidence type="ECO:0000259" key="2">
    <source>
        <dbReference type="Pfam" id="PF04909"/>
    </source>
</evidence>
<dbReference type="PANTHER" id="PTHR43569:SF1">
    <property type="entry name" value="BLL3371 PROTEIN"/>
    <property type="match status" value="1"/>
</dbReference>
<dbReference type="EMBL" id="FCOF02000039">
    <property type="protein sequence ID" value="SAK85295.1"/>
    <property type="molecule type" value="Genomic_DNA"/>
</dbReference>
<organism evidence="3 4">
    <name type="scientific">Caballeronia catudaia</name>
    <dbReference type="NCBI Taxonomy" id="1777136"/>
    <lineage>
        <taxon>Bacteria</taxon>
        <taxon>Pseudomonadati</taxon>
        <taxon>Pseudomonadota</taxon>
        <taxon>Betaproteobacteria</taxon>
        <taxon>Burkholderiales</taxon>
        <taxon>Burkholderiaceae</taxon>
        <taxon>Caballeronia</taxon>
    </lineage>
</organism>
<gene>
    <name evidence="3" type="ORF">AWB75_05667</name>
</gene>